<dbReference type="Gene3D" id="3.40.390.10">
    <property type="entry name" value="Collagenase (Catalytic Domain)"/>
    <property type="match status" value="1"/>
</dbReference>
<protein>
    <recommendedName>
        <fullName evidence="3">Peptidase M11 gametolysin domain-containing protein</fullName>
    </recommendedName>
</protein>
<feature type="non-terminal residue" evidence="1">
    <location>
        <position position="1"/>
    </location>
</feature>
<evidence type="ECO:0000313" key="2">
    <source>
        <dbReference type="Proteomes" id="UP001165090"/>
    </source>
</evidence>
<keyword evidence="2" id="KW-1185">Reference proteome</keyword>
<feature type="non-terminal residue" evidence="1">
    <location>
        <position position="151"/>
    </location>
</feature>
<accession>A0ABQ5S9X0</accession>
<dbReference type="InterPro" id="IPR024079">
    <property type="entry name" value="MetalloPept_cat_dom_sf"/>
</dbReference>
<evidence type="ECO:0000313" key="1">
    <source>
        <dbReference type="EMBL" id="GLI66229.1"/>
    </source>
</evidence>
<gene>
    <name evidence="1" type="ORF">VaNZ11_009968</name>
</gene>
<proteinExistence type="predicted"/>
<comment type="caution">
    <text evidence="1">The sequence shown here is derived from an EMBL/GenBank/DDBJ whole genome shotgun (WGS) entry which is preliminary data.</text>
</comment>
<name>A0ABQ5S9X0_9CHLO</name>
<reference evidence="1 2" key="1">
    <citation type="journal article" date="2023" name="IScience">
        <title>Expanded male sex-determining region conserved during the evolution of homothallism in the green alga Volvox.</title>
        <authorList>
            <person name="Yamamoto K."/>
            <person name="Matsuzaki R."/>
            <person name="Mahakham W."/>
            <person name="Heman W."/>
            <person name="Sekimoto H."/>
            <person name="Kawachi M."/>
            <person name="Minakuchi Y."/>
            <person name="Toyoda A."/>
            <person name="Nozaki H."/>
        </authorList>
    </citation>
    <scope>NUCLEOTIDE SEQUENCE [LARGE SCALE GENOMIC DNA]</scope>
    <source>
        <strain evidence="1 2">NIES-4468</strain>
    </source>
</reference>
<dbReference type="Proteomes" id="UP001165090">
    <property type="component" value="Unassembled WGS sequence"/>
</dbReference>
<dbReference type="SUPFAM" id="SSF55486">
    <property type="entry name" value="Metalloproteases ('zincins'), catalytic domain"/>
    <property type="match status" value="1"/>
</dbReference>
<evidence type="ECO:0008006" key="3">
    <source>
        <dbReference type="Google" id="ProtNLM"/>
    </source>
</evidence>
<organism evidence="1 2">
    <name type="scientific">Volvox africanus</name>
    <dbReference type="NCBI Taxonomy" id="51714"/>
    <lineage>
        <taxon>Eukaryota</taxon>
        <taxon>Viridiplantae</taxon>
        <taxon>Chlorophyta</taxon>
        <taxon>core chlorophytes</taxon>
        <taxon>Chlorophyceae</taxon>
        <taxon>CS clade</taxon>
        <taxon>Chlamydomonadales</taxon>
        <taxon>Volvocaceae</taxon>
        <taxon>Volvox</taxon>
    </lineage>
</organism>
<sequence length="151" mass="16542">PVEIPCSGKLVTSGKNFTSNSCLNDNLLKWQFWLDEWADANKRSLGIDPRDYHHQVILLPKTFSGRTAGCNGFAGTASVAQWFREKTAVNNWGRGLVWWSGDALDDIEFLIHEIAHNYGMAHASIPGGCDLGDQCDNECPMGATGGQGIRC</sequence>
<dbReference type="EMBL" id="BSDZ01000028">
    <property type="protein sequence ID" value="GLI66229.1"/>
    <property type="molecule type" value="Genomic_DNA"/>
</dbReference>